<protein>
    <submittedName>
        <fullName evidence="2">Ketosteroid isomerase-like protein</fullName>
    </submittedName>
</protein>
<reference evidence="2 3" key="1">
    <citation type="submission" date="2023-07" db="EMBL/GenBank/DDBJ databases">
        <title>Sorghum-associated microbial communities from plants grown in Nebraska, USA.</title>
        <authorList>
            <person name="Schachtman D."/>
        </authorList>
    </citation>
    <scope>NUCLEOTIDE SEQUENCE [LARGE SCALE GENOMIC DNA]</scope>
    <source>
        <strain evidence="2 3">BE107</strain>
    </source>
</reference>
<dbReference type="Proteomes" id="UP001254759">
    <property type="component" value="Unassembled WGS sequence"/>
</dbReference>
<accession>A0ABU1RUK4</accession>
<keyword evidence="3" id="KW-1185">Reference proteome</keyword>
<dbReference type="InterPro" id="IPR032710">
    <property type="entry name" value="NTF2-like_dom_sf"/>
</dbReference>
<organism evidence="2 3">
    <name type="scientific">Pseudoxanthomonas sacheonensis</name>
    <dbReference type="NCBI Taxonomy" id="443615"/>
    <lineage>
        <taxon>Bacteria</taxon>
        <taxon>Pseudomonadati</taxon>
        <taxon>Pseudomonadota</taxon>
        <taxon>Gammaproteobacteria</taxon>
        <taxon>Lysobacterales</taxon>
        <taxon>Lysobacteraceae</taxon>
        <taxon>Pseudoxanthomonas</taxon>
    </lineage>
</organism>
<sequence length="278" mass="29882">MASLFASLWSIPQAAIAAGNASGYFRLGEQRIEPRHAVAVQADSEAAPGEAETWIYLSVSPFDAAPVAAAFDPDDGVREQASDEPSGSYVKLCVTADGHECGIDFAHRGPTRNFSSGGHGELALVAQTPQRIAGTFKLPEAEDFFEETYQFDLTFDVGLTPPPGTALPAGGGEPGKAYQIYLTALAQGDFDVLRELAGESGAYRFPQDDPTSAKETLKSLRDEQPVVAEIARGRVNGDQAVLWVKGEDRDDIMRAGRVLMKRTDAGWRFEEAELDAVD</sequence>
<dbReference type="EMBL" id="JAVDTT010000002">
    <property type="protein sequence ID" value="MDR6841995.1"/>
    <property type="molecule type" value="Genomic_DNA"/>
</dbReference>
<dbReference type="RefSeq" id="WP_310093302.1">
    <property type="nucleotide sequence ID" value="NZ_JAVDTT010000002.1"/>
</dbReference>
<name>A0ABU1RUK4_9GAMM</name>
<feature type="signal peptide" evidence="1">
    <location>
        <begin position="1"/>
        <end position="17"/>
    </location>
</feature>
<evidence type="ECO:0000313" key="3">
    <source>
        <dbReference type="Proteomes" id="UP001254759"/>
    </source>
</evidence>
<evidence type="ECO:0000256" key="1">
    <source>
        <dbReference type="SAM" id="SignalP"/>
    </source>
</evidence>
<evidence type="ECO:0000313" key="2">
    <source>
        <dbReference type="EMBL" id="MDR6841995.1"/>
    </source>
</evidence>
<dbReference type="SUPFAM" id="SSF54427">
    <property type="entry name" value="NTF2-like"/>
    <property type="match status" value="1"/>
</dbReference>
<feature type="chain" id="PRO_5047060682" evidence="1">
    <location>
        <begin position="18"/>
        <end position="278"/>
    </location>
</feature>
<comment type="caution">
    <text evidence="2">The sequence shown here is derived from an EMBL/GenBank/DDBJ whole genome shotgun (WGS) entry which is preliminary data.</text>
</comment>
<keyword evidence="1" id="KW-0732">Signal</keyword>
<gene>
    <name evidence="2" type="ORF">J2W94_002280</name>
</gene>
<proteinExistence type="predicted"/>